<sequence length="326" mass="35913">MGRFDDYGIIRSGGRGEESDISTGRRNSESTMSGGRKPAGEEAEVEALLRAAQDAVLLKLQANSHLVSSSTASNLPPPLDSAPGALDDDLARRFEALKTRPPVPAKQPAAGMDEAEARFAALKGAPAAVGPERVWLEDLGDGESEDEVEKVMRWAMDAARLDVATAGTGGATTGDGRTEGKEEEQEDDKSSVSSSEEEEEEERLELEMEKKRKEMMSKNKSKNRSKLEDVIHHNRTAFHFLISDENLVEFMCLFQEDGRVQRLLRHRREPGIDYKANARCLVKSCRDLCLWPSGSSPFIPQKMNILELISLASSPPQQSLHPWAPQ</sequence>
<feature type="compositionally biased region" description="Polar residues" evidence="1">
    <location>
        <begin position="21"/>
        <end position="33"/>
    </location>
</feature>
<dbReference type="EMBL" id="EU730902">
    <property type="protein sequence ID" value="ACF22773.1"/>
    <property type="molecule type" value="Genomic_DNA"/>
</dbReference>
<accession>C3SAD9</accession>
<feature type="region of interest" description="Disordered" evidence="1">
    <location>
        <begin position="66"/>
        <end position="86"/>
    </location>
</feature>
<name>C3SAD9_BRADI</name>
<feature type="compositionally biased region" description="Acidic residues" evidence="1">
    <location>
        <begin position="195"/>
        <end position="204"/>
    </location>
</feature>
<feature type="region of interest" description="Disordered" evidence="1">
    <location>
        <begin position="164"/>
        <end position="226"/>
    </location>
</feature>
<feature type="region of interest" description="Disordered" evidence="1">
    <location>
        <begin position="1"/>
        <end position="43"/>
    </location>
</feature>
<proteinExistence type="predicted"/>
<feature type="compositionally biased region" description="Basic and acidic residues" evidence="1">
    <location>
        <begin position="1"/>
        <end position="18"/>
    </location>
</feature>
<protein>
    <submittedName>
        <fullName evidence="2">Uncharacterized protein</fullName>
    </submittedName>
</protein>
<dbReference type="AlphaFoldDB" id="C3SAD9"/>
<organism evidence="2">
    <name type="scientific">Brachypodium distachyon</name>
    <name type="common">Purple false brome</name>
    <name type="synonym">Trachynia distachya</name>
    <dbReference type="NCBI Taxonomy" id="15368"/>
    <lineage>
        <taxon>Eukaryota</taxon>
        <taxon>Viridiplantae</taxon>
        <taxon>Streptophyta</taxon>
        <taxon>Embryophyta</taxon>
        <taxon>Tracheophyta</taxon>
        <taxon>Spermatophyta</taxon>
        <taxon>Magnoliopsida</taxon>
        <taxon>Liliopsida</taxon>
        <taxon>Poales</taxon>
        <taxon>Poaceae</taxon>
        <taxon>BOP clade</taxon>
        <taxon>Pooideae</taxon>
        <taxon>Stipodae</taxon>
        <taxon>Brachypodieae</taxon>
        <taxon>Brachypodium</taxon>
    </lineage>
</organism>
<feature type="compositionally biased region" description="Basic and acidic residues" evidence="1">
    <location>
        <begin position="205"/>
        <end position="217"/>
    </location>
</feature>
<reference evidence="2" key="1">
    <citation type="journal article" date="2009" name="Plant Mol. Biol.">
        <title>Structural characterization of Brachypodium genome and its syntenic relationship with rice and wheat.</title>
        <authorList>
            <person name="Huo N."/>
            <person name="Vogel J.P."/>
            <person name="Lazo G.R."/>
            <person name="You F.M."/>
            <person name="Ma Y."/>
            <person name="McMahon S."/>
            <person name="Dvorak J."/>
            <person name="Anderson O.D."/>
            <person name="Luo M.C."/>
            <person name="Gu Y.Q."/>
        </authorList>
    </citation>
    <scope>NUCLEOTIDE SEQUENCE</scope>
</reference>
<evidence type="ECO:0000313" key="2">
    <source>
        <dbReference type="EMBL" id="ACF22773.1"/>
    </source>
</evidence>
<dbReference type="ExpressionAtlas" id="C3SAD9">
    <property type="expression patterns" value="baseline"/>
</dbReference>
<evidence type="ECO:0000256" key="1">
    <source>
        <dbReference type="SAM" id="MobiDB-lite"/>
    </source>
</evidence>